<feature type="region of interest" description="Disordered" evidence="1">
    <location>
        <begin position="288"/>
        <end position="319"/>
    </location>
</feature>
<dbReference type="OrthoDB" id="634208at2"/>
<dbReference type="Proteomes" id="UP000596202">
    <property type="component" value="Chromosome"/>
</dbReference>
<dbReference type="EMBL" id="CP068108">
    <property type="protein sequence ID" value="QQU01059.1"/>
    <property type="molecule type" value="Genomic_DNA"/>
</dbReference>
<dbReference type="SUPFAM" id="SSF88874">
    <property type="entry name" value="Receptor-binding domain of short tail fibre protein gp12"/>
    <property type="match status" value="1"/>
</dbReference>
<feature type="compositionally biased region" description="Low complexity" evidence="1">
    <location>
        <begin position="288"/>
        <end position="302"/>
    </location>
</feature>
<dbReference type="GeneID" id="93526937"/>
<proteinExistence type="predicted"/>
<reference evidence="2 3" key="1">
    <citation type="submission" date="2021-01" db="EMBL/GenBank/DDBJ databases">
        <title>FDA dAtabase for Regulatory Grade micrObial Sequences (FDA-ARGOS): Supporting development and validation of Infectious Disease Dx tests.</title>
        <authorList>
            <person name="Sproer C."/>
            <person name="Gronow S."/>
            <person name="Severitt S."/>
            <person name="Schroder I."/>
            <person name="Tallon L."/>
            <person name="Sadzewicz L."/>
            <person name="Zhao X."/>
            <person name="Boylan J."/>
            <person name="Ott S."/>
            <person name="Bowen H."/>
            <person name="Vavikolanu K."/>
            <person name="Mehta A."/>
            <person name="Aluvathingal J."/>
            <person name="Nadendla S."/>
            <person name="Lowell S."/>
            <person name="Myers T."/>
            <person name="Yan Y."/>
            <person name="Sichtig H."/>
        </authorList>
    </citation>
    <scope>NUCLEOTIDE SEQUENCE [LARGE SCALE GENOMIC DNA]</scope>
    <source>
        <strain evidence="2 3">FDAARGOS_1131</strain>
    </source>
</reference>
<gene>
    <name evidence="2" type="ORF">I6I88_04695</name>
</gene>
<feature type="compositionally biased region" description="Basic and acidic residues" evidence="1">
    <location>
        <begin position="310"/>
        <end position="319"/>
    </location>
</feature>
<protein>
    <submittedName>
        <fullName evidence="2">Uncharacterized protein</fullName>
    </submittedName>
</protein>
<dbReference type="RefSeq" id="WP_002991285.1">
    <property type="nucleotide sequence ID" value="NZ_CP068108.1"/>
</dbReference>
<evidence type="ECO:0000313" key="3">
    <source>
        <dbReference type="Proteomes" id="UP000596202"/>
    </source>
</evidence>
<name>A0A9Q6Z484_MYROD</name>
<accession>A0A9Q6Z484</accession>
<evidence type="ECO:0000313" key="2">
    <source>
        <dbReference type="EMBL" id="QQU01059.1"/>
    </source>
</evidence>
<organism evidence="2 3">
    <name type="scientific">Myroides odoratus</name>
    <name type="common">Flavobacterium odoratum</name>
    <dbReference type="NCBI Taxonomy" id="256"/>
    <lineage>
        <taxon>Bacteria</taxon>
        <taxon>Pseudomonadati</taxon>
        <taxon>Bacteroidota</taxon>
        <taxon>Flavobacteriia</taxon>
        <taxon>Flavobacteriales</taxon>
        <taxon>Flavobacteriaceae</taxon>
        <taxon>Myroides</taxon>
    </lineage>
</organism>
<evidence type="ECO:0000256" key="1">
    <source>
        <dbReference type="SAM" id="MobiDB-lite"/>
    </source>
</evidence>
<dbReference type="AlphaFoldDB" id="A0A9Q6Z484"/>
<sequence>MKIAIQDHLYALGQRNLVYNYNFRYFSNRKNEDYGVPDGWVYTDKGKDGYIRFDTTTQEVILIKSDGNETLSFTQALHEFPRWQEMLCGEMVTGKVHLSTENNGAIHISLSDGLSTYTVTKSTKGLSTVDLQLKIDEKATQLVLKIETQVPLIQFRIKQCYVNIGKVSVKHLPCMVEGIIGERKQYIATENPPAEELSLCKAAMELDEHYTRLNSVLNYRFGKGEKGNSLLIDMRGYFSRAWDNGALVDANASDRTAPGKGILTGDHVSTVEQDSFLKHEHPLNFTVNTTQSTTSGSGPTTNLVTPAPSKTKEALDGKETRPKNIAELYTIKWA</sequence>